<dbReference type="PANTHER" id="PTHR46333:SF2">
    <property type="entry name" value="CYTOKINESIS PROTEIN 3"/>
    <property type="match status" value="1"/>
</dbReference>
<keyword evidence="3" id="KW-1185">Reference proteome</keyword>
<dbReference type="AlphaFoldDB" id="A0A4Z1SST3"/>
<evidence type="ECO:0000313" key="3">
    <source>
        <dbReference type="Proteomes" id="UP000315496"/>
    </source>
</evidence>
<dbReference type="VEuPathDB" id="GiardiaDB:GMRT_10027"/>
<comment type="caution">
    <text evidence="2">The sequence shown here is derived from an EMBL/GenBank/DDBJ whole genome shotgun (WGS) entry which is preliminary data.</text>
</comment>
<dbReference type="OrthoDB" id="2128161at2759"/>
<dbReference type="GO" id="GO:0008233">
    <property type="term" value="F:peptidase activity"/>
    <property type="evidence" value="ECO:0007669"/>
    <property type="project" value="UniProtKB-KW"/>
</dbReference>
<dbReference type="GO" id="GO:0006508">
    <property type="term" value="P:proteolysis"/>
    <property type="evidence" value="ECO:0007669"/>
    <property type="project" value="UniProtKB-KW"/>
</dbReference>
<protein>
    <submittedName>
        <fullName evidence="2">Putative Transglutaminase/protease</fullName>
    </submittedName>
</protein>
<dbReference type="SUPFAM" id="SSF54001">
    <property type="entry name" value="Cysteine proteinases"/>
    <property type="match status" value="1"/>
</dbReference>
<keyword evidence="2" id="KW-0378">Hydrolase</keyword>
<sequence>MEETHFGVPVSLRYHRSTLSKRHQDVIDRLARAVEQYQESIILPSDLKVYNADMGLISKAFELDYPEVWWTAPANYAMQGGIVVRVNFKPFDQQFVRQAHATILEVVERFKRTLKQRSTMEPYDIVRCIHDFIVLYCDYSESGAGSTNLDYRHTIYGFFTLGCGVCEGYTETFLFLCYQYGIPALKVVGLGNGSRHSWNMLQLNGTWYHADLTWDDPMGKAKSAKTAQRFCSHLYMNVSDDYIKLEHKIDSDFPYPSATSMDCNYHVVSDSFLAPGLSDHDLIEAVARGCIKYLDSGYDQAEFLIDVRLRHQAVIEMVHENAYNILYYIRQNTDHEVALNSISFTGGQSNYPSFGFHFKMDPSISVYRGAVLQKFDQHEVQQMASAIADAVNAGKTSVLFTFDPTQPFQASMDRFSGVVFDALRMASERCTRGTLLADSFNYSTNADRHAYCLIMKVSA</sequence>
<dbReference type="InterPro" id="IPR052557">
    <property type="entry name" value="CAP/Cytokinesis_protein"/>
</dbReference>
<dbReference type="Pfam" id="PF01841">
    <property type="entry name" value="Transglut_core"/>
    <property type="match status" value="1"/>
</dbReference>
<name>A0A4Z1SST3_GIAMU</name>
<accession>A0A4Z1SST3</accession>
<dbReference type="Gene3D" id="3.10.620.30">
    <property type="match status" value="1"/>
</dbReference>
<organism evidence="2 3">
    <name type="scientific">Giardia muris</name>
    <dbReference type="NCBI Taxonomy" id="5742"/>
    <lineage>
        <taxon>Eukaryota</taxon>
        <taxon>Metamonada</taxon>
        <taxon>Diplomonadida</taxon>
        <taxon>Hexamitidae</taxon>
        <taxon>Giardiinae</taxon>
        <taxon>Giardia</taxon>
    </lineage>
</organism>
<dbReference type="EMBL" id="VDLU01000002">
    <property type="protein sequence ID" value="TNJ28055.1"/>
    <property type="molecule type" value="Genomic_DNA"/>
</dbReference>
<reference evidence="2 3" key="1">
    <citation type="submission" date="2019-05" db="EMBL/GenBank/DDBJ databases">
        <title>The compact genome of Giardia muris reveals important steps in the evolution of intestinal protozoan parasites.</title>
        <authorList>
            <person name="Xu F."/>
            <person name="Jimenez-Gonzalez A."/>
            <person name="Einarsson E."/>
            <person name="Astvaldsson A."/>
            <person name="Peirasmaki D."/>
            <person name="Eckmann L."/>
            <person name="Andersson J.O."/>
            <person name="Svard S.G."/>
            <person name="Jerlstrom-Hultqvist J."/>
        </authorList>
    </citation>
    <scope>NUCLEOTIDE SEQUENCE [LARGE SCALE GENOMIC DNA]</scope>
    <source>
        <strain evidence="2 3">Roberts-Thomson</strain>
    </source>
</reference>
<feature type="domain" description="Transglutaminase-like" evidence="1">
    <location>
        <begin position="118"/>
        <end position="211"/>
    </location>
</feature>
<dbReference type="InterPro" id="IPR038765">
    <property type="entry name" value="Papain-like_cys_pep_sf"/>
</dbReference>
<proteinExistence type="predicted"/>
<dbReference type="PANTHER" id="PTHR46333">
    <property type="entry name" value="CYTOKINESIS PROTEIN 3"/>
    <property type="match status" value="1"/>
</dbReference>
<dbReference type="GO" id="GO:0005737">
    <property type="term" value="C:cytoplasm"/>
    <property type="evidence" value="ECO:0007669"/>
    <property type="project" value="TreeGrafter"/>
</dbReference>
<evidence type="ECO:0000313" key="2">
    <source>
        <dbReference type="EMBL" id="TNJ28055.1"/>
    </source>
</evidence>
<dbReference type="Proteomes" id="UP000315496">
    <property type="component" value="Chromosome 2"/>
</dbReference>
<dbReference type="InterPro" id="IPR002931">
    <property type="entry name" value="Transglutaminase-like"/>
</dbReference>
<evidence type="ECO:0000259" key="1">
    <source>
        <dbReference type="Pfam" id="PF01841"/>
    </source>
</evidence>
<gene>
    <name evidence="2" type="ORF">GMRT_10027</name>
</gene>
<keyword evidence="2" id="KW-0645">Protease</keyword>